<dbReference type="PANTHER" id="PTHR21064:SF1">
    <property type="entry name" value="HYDROXYLYSINE KINASE"/>
    <property type="match status" value="1"/>
</dbReference>
<comment type="catalytic activity">
    <reaction evidence="5">
        <text>(5R)-5-hydroxy-L-lysine + GTP = (5R)-5-phosphooxy-L-lysine + GDP + H(+)</text>
        <dbReference type="Rhea" id="RHEA:19049"/>
        <dbReference type="ChEBI" id="CHEBI:15378"/>
        <dbReference type="ChEBI" id="CHEBI:37565"/>
        <dbReference type="ChEBI" id="CHEBI:57882"/>
        <dbReference type="ChEBI" id="CHEBI:58189"/>
        <dbReference type="ChEBI" id="CHEBI:58357"/>
        <dbReference type="EC" id="2.7.1.81"/>
    </reaction>
</comment>
<evidence type="ECO:0000256" key="8">
    <source>
        <dbReference type="ARBA" id="ARBA00040505"/>
    </source>
</evidence>
<dbReference type="InterPro" id="IPR002575">
    <property type="entry name" value="Aminoglycoside_PTrfase"/>
</dbReference>
<evidence type="ECO:0000256" key="2">
    <source>
        <dbReference type="ARBA" id="ARBA00022490"/>
    </source>
</evidence>
<evidence type="ECO:0000256" key="1">
    <source>
        <dbReference type="ARBA" id="ARBA00004496"/>
    </source>
</evidence>
<dbReference type="Pfam" id="PF01636">
    <property type="entry name" value="APH"/>
    <property type="match status" value="1"/>
</dbReference>
<keyword evidence="2" id="KW-0963">Cytoplasm</keyword>
<keyword evidence="3" id="KW-0808">Transferase</keyword>
<comment type="function">
    <text evidence="6">Catalyzes the GTP-dependent phosphorylation of 5-hydroxy-L-lysine.</text>
</comment>
<comment type="subcellular location">
    <subcellularLocation>
        <location evidence="1">Cytoplasm</location>
    </subcellularLocation>
</comment>
<dbReference type="EMBL" id="JBFOHK010000005">
    <property type="protein sequence ID" value="MEW9573446.1"/>
    <property type="molecule type" value="Genomic_DNA"/>
</dbReference>
<evidence type="ECO:0000256" key="6">
    <source>
        <dbReference type="ARBA" id="ARBA00037368"/>
    </source>
</evidence>
<evidence type="ECO:0000256" key="5">
    <source>
        <dbReference type="ARBA" id="ARBA00036820"/>
    </source>
</evidence>
<dbReference type="RefSeq" id="WP_367855503.1">
    <property type="nucleotide sequence ID" value="NZ_JBFOHK010000005.1"/>
</dbReference>
<comment type="caution">
    <text evidence="10">The sequence shown here is derived from an EMBL/GenBank/DDBJ whole genome shotgun (WGS) entry which is preliminary data.</text>
</comment>
<dbReference type="InterPro" id="IPR050249">
    <property type="entry name" value="Pseudomonas-type_ThrB"/>
</dbReference>
<reference evidence="10 11" key="1">
    <citation type="submission" date="2024-06" db="EMBL/GenBank/DDBJ databases">
        <authorList>
            <person name="Woo H."/>
        </authorList>
    </citation>
    <scope>NUCLEOTIDE SEQUENCE [LARGE SCALE GENOMIC DNA]</scope>
    <source>
        <strain evidence="10 11">Si-c</strain>
    </source>
</reference>
<dbReference type="SUPFAM" id="SSF56112">
    <property type="entry name" value="Protein kinase-like (PK-like)"/>
    <property type="match status" value="1"/>
</dbReference>
<dbReference type="Gene3D" id="3.90.1200.10">
    <property type="match status" value="1"/>
</dbReference>
<evidence type="ECO:0000256" key="4">
    <source>
        <dbReference type="ARBA" id="ARBA00022777"/>
    </source>
</evidence>
<dbReference type="EC" id="2.7.1.81" evidence="7"/>
<accession>A0ABV3QIZ5</accession>
<sequence length="340" mass="37150">MSTLTPEAALALADRHWRVRGEVRALPSYADQNFRISGERGDYVLKVAHPSWAYVGLDLENQAMLTLAAREPSLQWPRVMPSVDGGHLLSLRMEDGVRHVRLLSFVPGMTYAEAIEAVLPDHRPALHESLGRAVGLLIRGLAGFRHRAAGRVQDWNLMNLPDVRGEIAHVEDAALRAIVAAQVESFCAKLPAWRTQLPIAVLHNDANDLNVIVALDGQGGGQVDAVIDFGDMCTSFRLCELAVACTYAMQHEADPVACAQAVVRGCLALCPLQRAELEQLHAFILARLCHSVLMATRAHREQPDNPFVLVSQQGVRALLRTLAGTDPNAIVAPFLEACHE</sequence>
<proteinExistence type="predicted"/>
<dbReference type="Proteomes" id="UP001556220">
    <property type="component" value="Unassembled WGS sequence"/>
</dbReference>
<dbReference type="PANTHER" id="PTHR21064">
    <property type="entry name" value="AMINOGLYCOSIDE PHOSPHOTRANSFERASE DOMAIN-CONTAINING PROTEIN-RELATED"/>
    <property type="match status" value="1"/>
</dbReference>
<organism evidence="10 11">
    <name type="scientific">Rhodanobacter lycopersici</name>
    <dbReference type="NCBI Taxonomy" id="3162487"/>
    <lineage>
        <taxon>Bacteria</taxon>
        <taxon>Pseudomonadati</taxon>
        <taxon>Pseudomonadota</taxon>
        <taxon>Gammaproteobacteria</taxon>
        <taxon>Lysobacterales</taxon>
        <taxon>Rhodanobacteraceae</taxon>
        <taxon>Rhodanobacter</taxon>
    </lineage>
</organism>
<evidence type="ECO:0000256" key="7">
    <source>
        <dbReference type="ARBA" id="ARBA00038873"/>
    </source>
</evidence>
<evidence type="ECO:0000256" key="3">
    <source>
        <dbReference type="ARBA" id="ARBA00022679"/>
    </source>
</evidence>
<keyword evidence="4" id="KW-0418">Kinase</keyword>
<name>A0ABV3QIZ5_9GAMM</name>
<dbReference type="InterPro" id="IPR011009">
    <property type="entry name" value="Kinase-like_dom_sf"/>
</dbReference>
<gene>
    <name evidence="10" type="ORF">ABQJ54_16950</name>
</gene>
<evidence type="ECO:0000313" key="11">
    <source>
        <dbReference type="Proteomes" id="UP001556220"/>
    </source>
</evidence>
<evidence type="ECO:0000313" key="10">
    <source>
        <dbReference type="EMBL" id="MEW9573446.1"/>
    </source>
</evidence>
<protein>
    <recommendedName>
        <fullName evidence="8">Hydroxylysine kinase</fullName>
        <ecNumber evidence="7">2.7.1.81</ecNumber>
    </recommendedName>
</protein>
<evidence type="ECO:0000259" key="9">
    <source>
        <dbReference type="Pfam" id="PF01636"/>
    </source>
</evidence>
<keyword evidence="11" id="KW-1185">Reference proteome</keyword>
<feature type="domain" description="Aminoglycoside phosphotransferase" evidence="9">
    <location>
        <begin position="23"/>
        <end position="255"/>
    </location>
</feature>